<dbReference type="PATRIC" id="fig|1095729.3.peg.1929"/>
<evidence type="ECO:0000313" key="1">
    <source>
        <dbReference type="EMBL" id="EID19866.1"/>
    </source>
</evidence>
<evidence type="ECO:0000313" key="2">
    <source>
        <dbReference type="Proteomes" id="UP000003245"/>
    </source>
</evidence>
<dbReference type="RefSeq" id="WP_003038085.1">
    <property type="nucleotide sequence ID" value="NZ_AICP01000060.1"/>
</dbReference>
<reference evidence="1 2" key="1">
    <citation type="submission" date="2012-01" db="EMBL/GenBank/DDBJ databases">
        <authorList>
            <person name="Harkins D.M."/>
            <person name="Madupu R."/>
            <person name="Durkin A.S."/>
            <person name="Torralba M."/>
            <person name="Methe B."/>
            <person name="Sutton G.G."/>
            <person name="Nelson K.E."/>
        </authorList>
    </citation>
    <scope>NUCLEOTIDE SEQUENCE [LARGE SCALE GENOMIC DNA]</scope>
    <source>
        <strain evidence="1 2">CCUG 39159</strain>
    </source>
</reference>
<keyword evidence="2" id="KW-1185">Reference proteome</keyword>
<name>I0S913_STRAP</name>
<accession>I0S913</accession>
<gene>
    <name evidence="1" type="ORF">HMPREF1043_1683</name>
</gene>
<dbReference type="Proteomes" id="UP000003245">
    <property type="component" value="Unassembled WGS sequence"/>
</dbReference>
<organism evidence="1 2">
    <name type="scientific">Streptococcus anginosus subsp. whileyi CCUG 39159</name>
    <dbReference type="NCBI Taxonomy" id="1095729"/>
    <lineage>
        <taxon>Bacteria</taxon>
        <taxon>Bacillati</taxon>
        <taxon>Bacillota</taxon>
        <taxon>Bacilli</taxon>
        <taxon>Lactobacillales</taxon>
        <taxon>Streptococcaceae</taxon>
        <taxon>Streptococcus</taxon>
        <taxon>Streptococcus anginosus group</taxon>
    </lineage>
</organism>
<dbReference type="EMBL" id="AICP01000060">
    <property type="protein sequence ID" value="EID19866.1"/>
    <property type="molecule type" value="Genomic_DNA"/>
</dbReference>
<sequence>MEEEVKKQSEYKELLEEWREGKRNHLTLGAFGSTFKYERRTYYRKR</sequence>
<proteinExistence type="predicted"/>
<dbReference type="AlphaFoldDB" id="I0S913"/>
<comment type="caution">
    <text evidence="1">The sequence shown here is derived from an EMBL/GenBank/DDBJ whole genome shotgun (WGS) entry which is preliminary data.</text>
</comment>
<protein>
    <submittedName>
        <fullName evidence="1">Uncharacterized protein</fullName>
    </submittedName>
</protein>